<reference evidence="2" key="1">
    <citation type="submission" date="2023-07" db="EMBL/GenBank/DDBJ databases">
        <title>Two novel species in the genus Flavivirga.</title>
        <authorList>
            <person name="Kwon K."/>
        </authorList>
    </citation>
    <scope>NUCLEOTIDE SEQUENCE</scope>
    <source>
        <strain evidence="2">KACC 14158</strain>
    </source>
</reference>
<organism evidence="2 3">
    <name type="scientific">Flavivirga jejuensis</name>
    <dbReference type="NCBI Taxonomy" id="870487"/>
    <lineage>
        <taxon>Bacteria</taxon>
        <taxon>Pseudomonadati</taxon>
        <taxon>Bacteroidota</taxon>
        <taxon>Flavobacteriia</taxon>
        <taxon>Flavobacteriales</taxon>
        <taxon>Flavobacteriaceae</taxon>
        <taxon>Flavivirga</taxon>
    </lineage>
</organism>
<feature type="transmembrane region" description="Helical" evidence="1">
    <location>
        <begin position="383"/>
        <end position="400"/>
    </location>
</feature>
<evidence type="ECO:0000313" key="3">
    <source>
        <dbReference type="Proteomes" id="UP001176806"/>
    </source>
</evidence>
<proteinExistence type="predicted"/>
<feature type="transmembrane region" description="Helical" evidence="1">
    <location>
        <begin position="412"/>
        <end position="434"/>
    </location>
</feature>
<feature type="transmembrane region" description="Helical" evidence="1">
    <location>
        <begin position="12"/>
        <end position="31"/>
    </location>
</feature>
<feature type="transmembrane region" description="Helical" evidence="1">
    <location>
        <begin position="316"/>
        <end position="338"/>
    </location>
</feature>
<dbReference type="RefSeq" id="WP_303303964.1">
    <property type="nucleotide sequence ID" value="NZ_BAABDA010000007.1"/>
</dbReference>
<keyword evidence="1" id="KW-0472">Membrane</keyword>
<keyword evidence="1" id="KW-1133">Transmembrane helix</keyword>
<evidence type="ECO:0000313" key="2">
    <source>
        <dbReference type="EMBL" id="MDO5976652.1"/>
    </source>
</evidence>
<comment type="caution">
    <text evidence="2">The sequence shown here is derived from an EMBL/GenBank/DDBJ whole genome shotgun (WGS) entry which is preliminary data.</text>
</comment>
<feature type="transmembrane region" description="Helical" evidence="1">
    <location>
        <begin position="358"/>
        <end position="378"/>
    </location>
</feature>
<feature type="transmembrane region" description="Helical" evidence="1">
    <location>
        <begin position="166"/>
        <end position="199"/>
    </location>
</feature>
<keyword evidence="1" id="KW-0812">Transmembrane</keyword>
<dbReference type="Proteomes" id="UP001176806">
    <property type="component" value="Unassembled WGS sequence"/>
</dbReference>
<feature type="transmembrane region" description="Helical" evidence="1">
    <location>
        <begin position="137"/>
        <end position="154"/>
    </location>
</feature>
<feature type="transmembrane region" description="Helical" evidence="1">
    <location>
        <begin position="113"/>
        <end position="131"/>
    </location>
</feature>
<gene>
    <name evidence="2" type="ORF">Q4Q40_20815</name>
</gene>
<feature type="transmembrane region" description="Helical" evidence="1">
    <location>
        <begin position="85"/>
        <end position="106"/>
    </location>
</feature>
<sequence length="436" mass="50709">MDKIWKITGNKKLLYGLSIIALLVYIFLIAVNTPKIFVFHNNDDYKGAFLRFLDLGHYDAVSEGTTILYNLFLKGLYWFTNDVEISFFLLNFLSQIFLIVFGFYFLRKKTKKIDIYFIILFGLYFFFTINLKSYSGASNDTFLGVFIIVLLYVLTQRLFNKKDQYMSFVLIGLLLAIGISIRMTALLWILLVAFTFIIWFVDSNDSIPKKILKIAVALISFIVLVSAFHYPSFIEKNKLSSYDKAPKNINANWVQRNYLGLKKIEQGKEAPNRDAIWKHTKFDVVIKYLDENGEDSLPKSFFEVISRDPVIVLKMFAYNVGFSILRFFRFWGFLFFLLLVPLLNKKMVLKSFINKENLASNLFLIITLALSFVCFTFIEHRWLIGYEILIPAAVLSYISRKPFAVDTMYKNTVFSMSLIVITLFNLRSILNLILAV</sequence>
<name>A0ABT8WU01_9FLAO</name>
<dbReference type="EMBL" id="JAUOEL010000008">
    <property type="protein sequence ID" value="MDO5976652.1"/>
    <property type="molecule type" value="Genomic_DNA"/>
</dbReference>
<evidence type="ECO:0000256" key="1">
    <source>
        <dbReference type="SAM" id="Phobius"/>
    </source>
</evidence>
<feature type="transmembrane region" description="Helical" evidence="1">
    <location>
        <begin position="211"/>
        <end position="230"/>
    </location>
</feature>
<accession>A0ABT8WU01</accession>
<evidence type="ECO:0008006" key="4">
    <source>
        <dbReference type="Google" id="ProtNLM"/>
    </source>
</evidence>
<protein>
    <recommendedName>
        <fullName evidence="4">Dolichyl-phosphate-mannose-protein mannosyltransferase</fullName>
    </recommendedName>
</protein>
<keyword evidence="3" id="KW-1185">Reference proteome</keyword>